<evidence type="ECO:0000313" key="2">
    <source>
        <dbReference type="EMBL" id="BBI20050.1"/>
    </source>
</evidence>
<keyword evidence="3" id="KW-1185">Reference proteome</keyword>
<dbReference type="SUPFAM" id="SSF55729">
    <property type="entry name" value="Acyl-CoA N-acyltransferases (Nat)"/>
    <property type="match status" value="1"/>
</dbReference>
<dbReference type="InterPro" id="IPR038740">
    <property type="entry name" value="BioF2-like_GNAT_dom"/>
</dbReference>
<dbReference type="Pfam" id="PF13480">
    <property type="entry name" value="Acetyltransf_6"/>
    <property type="match status" value="1"/>
</dbReference>
<reference evidence="2 3" key="1">
    <citation type="submission" date="2019-01" db="EMBL/GenBank/DDBJ databases">
        <title>Complete genome sequence of Erythrobacter flavus KJ5.</title>
        <authorList>
            <person name="Kanesaki Y."/>
            <person name="Brotosudarmo T."/>
            <person name="Moriuchi R."/>
            <person name="Awai K."/>
        </authorList>
    </citation>
    <scope>NUCLEOTIDE SEQUENCE [LARGE SCALE GENOMIC DNA]</scope>
    <source>
        <strain evidence="2 3">KJ5</strain>
    </source>
</reference>
<name>A0A3T1CGG7_9SPHN</name>
<feature type="domain" description="BioF2-like acetyltransferase" evidence="1">
    <location>
        <begin position="100"/>
        <end position="245"/>
    </location>
</feature>
<sequence>MASAAHPIAFTIGSRRLFAIERQLVTVSFSLEDILLERPPAVPTLGSADGLRVLSAPPAAEERLHAAMPGFVVGARQDYARSYIAMTGSYEDYLAQFSGKTRSTLRRKRRKLEEAGGGALDVRCYRTPEELDEFLALTLPLSRKTYQSRLLDAGLPEGEAAQRVMRELADRDDMRAFLLFLAGEPIAYLYLPVSGRTLIYAYLGYDAEHAHLSPGTVLQMAALEDLFAEKRFAYFDFTEGEGAHKALFGTGSIPCASYIMLRPSGSNRALLRSLEMFDRSVAATRDLASRFGLDAAIRRRLR</sequence>
<dbReference type="AlphaFoldDB" id="A0A3T1CGG7"/>
<evidence type="ECO:0000313" key="3">
    <source>
        <dbReference type="Proteomes" id="UP000290057"/>
    </source>
</evidence>
<dbReference type="InterPro" id="IPR016181">
    <property type="entry name" value="Acyl_CoA_acyltransferase"/>
</dbReference>
<organism evidence="2 3">
    <name type="scientific">Qipengyuania flava</name>
    <dbReference type="NCBI Taxonomy" id="192812"/>
    <lineage>
        <taxon>Bacteria</taxon>
        <taxon>Pseudomonadati</taxon>
        <taxon>Pseudomonadota</taxon>
        <taxon>Alphaproteobacteria</taxon>
        <taxon>Sphingomonadales</taxon>
        <taxon>Erythrobacteraceae</taxon>
        <taxon>Qipengyuania</taxon>
    </lineage>
</organism>
<proteinExistence type="predicted"/>
<protein>
    <recommendedName>
        <fullName evidence="1">BioF2-like acetyltransferase domain-containing protein</fullName>
    </recommendedName>
</protein>
<evidence type="ECO:0000259" key="1">
    <source>
        <dbReference type="Pfam" id="PF13480"/>
    </source>
</evidence>
<gene>
    <name evidence="2" type="ORF">EKJ_08970</name>
</gene>
<dbReference type="RefSeq" id="WP_130586058.1">
    <property type="nucleotide sequence ID" value="NZ_AP019389.1"/>
</dbReference>
<accession>A0A3T1CGG7</accession>
<dbReference type="Proteomes" id="UP000290057">
    <property type="component" value="Chromosome"/>
</dbReference>
<dbReference type="Gene3D" id="3.40.630.30">
    <property type="match status" value="1"/>
</dbReference>
<dbReference type="EMBL" id="AP019389">
    <property type="protein sequence ID" value="BBI20050.1"/>
    <property type="molecule type" value="Genomic_DNA"/>
</dbReference>